<dbReference type="InterPro" id="IPR009721">
    <property type="entry name" value="O-acyltransferase_WSD1_C"/>
</dbReference>
<evidence type="ECO:0000259" key="2">
    <source>
        <dbReference type="Pfam" id="PF06974"/>
    </source>
</evidence>
<accession>A0A1W9Z4T7</accession>
<reference evidence="3 4" key="1">
    <citation type="submission" date="2017-02" db="EMBL/GenBank/DDBJ databases">
        <title>The new phylogeny of genus Mycobacterium.</title>
        <authorList>
            <person name="Tortoli E."/>
            <person name="Trovato A."/>
            <person name="Cirillo D.M."/>
        </authorList>
    </citation>
    <scope>NUCLEOTIDE SEQUENCE [LARGE SCALE GENOMIC DNA]</scope>
    <source>
        <strain evidence="3 4">DSM 45578</strain>
    </source>
</reference>
<dbReference type="GO" id="GO:0004144">
    <property type="term" value="F:diacylglycerol O-acyltransferase activity"/>
    <property type="evidence" value="ECO:0007669"/>
    <property type="project" value="InterPro"/>
</dbReference>
<evidence type="ECO:0000313" key="3">
    <source>
        <dbReference type="EMBL" id="ORA07345.1"/>
    </source>
</evidence>
<dbReference type="Proteomes" id="UP000192366">
    <property type="component" value="Unassembled WGS sequence"/>
</dbReference>
<dbReference type="Pfam" id="PF06974">
    <property type="entry name" value="WS_DGAT_C"/>
    <property type="match status" value="1"/>
</dbReference>
<dbReference type="RefSeq" id="WP_264002110.1">
    <property type="nucleotide sequence ID" value="NZ_MVHJ01000001.1"/>
</dbReference>
<dbReference type="Pfam" id="PF03007">
    <property type="entry name" value="WS_DGAT_cat"/>
    <property type="match status" value="1"/>
</dbReference>
<dbReference type="GO" id="GO:0019432">
    <property type="term" value="P:triglyceride biosynthetic process"/>
    <property type="evidence" value="ECO:0007669"/>
    <property type="project" value="UniProtKB-UniPathway"/>
</dbReference>
<evidence type="ECO:0000313" key="4">
    <source>
        <dbReference type="Proteomes" id="UP000192366"/>
    </source>
</evidence>
<evidence type="ECO:0000259" key="1">
    <source>
        <dbReference type="Pfam" id="PF03007"/>
    </source>
</evidence>
<comment type="caution">
    <text evidence="3">The sequence shown here is derived from an EMBL/GenBank/DDBJ whole genome shotgun (WGS) entry which is preliminary data.</text>
</comment>
<proteinExistence type="predicted"/>
<organism evidence="3 4">
    <name type="scientific">Mycolicibacterium bacteremicum</name>
    <name type="common">Mycobacterium bacteremicum</name>
    <dbReference type="NCBI Taxonomy" id="564198"/>
    <lineage>
        <taxon>Bacteria</taxon>
        <taxon>Bacillati</taxon>
        <taxon>Actinomycetota</taxon>
        <taxon>Actinomycetes</taxon>
        <taxon>Mycobacteriales</taxon>
        <taxon>Mycobacteriaceae</taxon>
        <taxon>Mycolicibacterium</taxon>
    </lineage>
</organism>
<dbReference type="STRING" id="564198.BST17_01840"/>
<dbReference type="EMBL" id="MVHJ01000001">
    <property type="protein sequence ID" value="ORA07345.1"/>
    <property type="molecule type" value="Genomic_DNA"/>
</dbReference>
<protein>
    <submittedName>
        <fullName evidence="3">Uncharacterized protein</fullName>
    </submittedName>
</protein>
<feature type="domain" description="O-acyltransferase WSD1-like N-terminal" evidence="1">
    <location>
        <begin position="19"/>
        <end position="249"/>
    </location>
</feature>
<sequence>MALHTQTPATRAASVCIATLAPSTELTHARLQEWIASALSGLARFRGRLIDKPFGIGQPVWAEIRDFNATGRIAKATLPTPGGDDELCVLIESLCAVEGSNRALWRAWTVDGLAGGRWALVLEMSPALADGGSGVVAVWDQLLSSLPDSLGPPPDEAHMGPAPSLRELFVDTFLELIENHIVGTRIVTELMTDAVMVARHQQPLVGLQLSTTPTNARLTRRRSVALTSIAAADVEAVSDAFGGKTTNVVLAACTLSLRGWLLQHGVIPVEPLVMAVPLTQPYGDSVRATTSRAVGRVHMPVHFDDPVEVLTYLHTATERLNIASRAEDGSHSGRERIADAMALMPPRVIRLAAHFNAALGLSWRGTPRLYGSLSFAQGPGGPAYSAGARVIGMHTIEPLAEGSGLGVVATSHDDVIDICLSSCPDVVADIDQVADGIRDAVAALVAAAHVSPRGEGQSVVSEMASHSSRRSI</sequence>
<name>A0A1W9Z4T7_MYCBA</name>
<dbReference type="InterPro" id="IPR004255">
    <property type="entry name" value="O-acyltransferase_WSD1_N"/>
</dbReference>
<dbReference type="UniPathway" id="UPA00282"/>
<dbReference type="AlphaFoldDB" id="A0A1W9Z4T7"/>
<keyword evidence="4" id="KW-1185">Reference proteome</keyword>
<feature type="domain" description="O-acyltransferase WSD1 C-terminal" evidence="2">
    <location>
        <begin position="297"/>
        <end position="443"/>
    </location>
</feature>
<gene>
    <name evidence="3" type="ORF">BST17_01840</name>
</gene>